<dbReference type="InterPro" id="IPR050090">
    <property type="entry name" value="Tyrosine_recombinase_XerCD"/>
</dbReference>
<comment type="caution">
    <text evidence="6">The sequence shown here is derived from an EMBL/GenBank/DDBJ whole genome shotgun (WGS) entry which is preliminary data.</text>
</comment>
<dbReference type="InterPro" id="IPR002104">
    <property type="entry name" value="Integrase_catalytic"/>
</dbReference>
<keyword evidence="2" id="KW-0229">DNA integration</keyword>
<dbReference type="PROSITE" id="PS51898">
    <property type="entry name" value="TYR_RECOMBINASE"/>
    <property type="match status" value="1"/>
</dbReference>
<evidence type="ECO:0000313" key="6">
    <source>
        <dbReference type="EMBL" id="KUF09037.1"/>
    </source>
</evidence>
<evidence type="ECO:0000256" key="2">
    <source>
        <dbReference type="ARBA" id="ARBA00022908"/>
    </source>
</evidence>
<dbReference type="Pfam" id="PF00589">
    <property type="entry name" value="Phage_integrase"/>
    <property type="match status" value="1"/>
</dbReference>
<name>A0A0W7WEP5_9RHOB</name>
<proteinExistence type="inferred from homology"/>
<dbReference type="Gene3D" id="1.10.443.10">
    <property type="entry name" value="Intergrase catalytic core"/>
    <property type="match status" value="1"/>
</dbReference>
<sequence length="384" mass="43897">MGTIMARQKKDGAKSFTAVIRKKKGGKIVLTLSDTFSSRQAAERWMKKTERDLKDKGALDRAVAARHRKTWSGVIQEYSDASPDAFGKTKTANLAYLQRLDFGKMIVEETGEHDFFRLAQDLLRGVQAPPANPAADCPEHYALKPRMPQTVNSYMATLRTVVSYGGPISKVQMPIGDFESAMRTLKHQRMVARSAVRNRRPTLDELDRLLTHFHNRYLANRRSVPMHKVIGGAITLAHRQEALCSIPWRDLDEEKARLIIRNMKHPRQTQGNDIETWVTAEGMRIVLSMPRKKDRVFPYSPDTISRLFTEACQILGIEDLHFHDLRHEAISRFFEIGLGGGSRDVVMKYTGHSPDGSLSRYIHVEQIGDKYADWRWWPILFARL</sequence>
<organism evidence="6 7">
    <name type="scientific">Pseudoponticoccus marisrubri</name>
    <dbReference type="NCBI Taxonomy" id="1685382"/>
    <lineage>
        <taxon>Bacteria</taxon>
        <taxon>Pseudomonadati</taxon>
        <taxon>Pseudomonadota</taxon>
        <taxon>Alphaproteobacteria</taxon>
        <taxon>Rhodobacterales</taxon>
        <taxon>Roseobacteraceae</taxon>
        <taxon>Pseudoponticoccus</taxon>
    </lineage>
</organism>
<dbReference type="PANTHER" id="PTHR30349">
    <property type="entry name" value="PHAGE INTEGRASE-RELATED"/>
    <property type="match status" value="1"/>
</dbReference>
<dbReference type="STRING" id="1685382.AVJ23_19775"/>
<feature type="domain" description="Tyr recombinase" evidence="5">
    <location>
        <begin position="196"/>
        <end position="375"/>
    </location>
</feature>
<keyword evidence="3" id="KW-0238">DNA-binding</keyword>
<dbReference type="GO" id="GO:0006310">
    <property type="term" value="P:DNA recombination"/>
    <property type="evidence" value="ECO:0007669"/>
    <property type="project" value="UniProtKB-KW"/>
</dbReference>
<protein>
    <recommendedName>
        <fullName evidence="5">Tyr recombinase domain-containing protein</fullName>
    </recommendedName>
</protein>
<dbReference type="GO" id="GO:0015074">
    <property type="term" value="P:DNA integration"/>
    <property type="evidence" value="ECO:0007669"/>
    <property type="project" value="UniProtKB-KW"/>
</dbReference>
<evidence type="ECO:0000313" key="7">
    <source>
        <dbReference type="Proteomes" id="UP000054396"/>
    </source>
</evidence>
<keyword evidence="4" id="KW-0233">DNA recombination</keyword>
<dbReference type="InterPro" id="IPR013762">
    <property type="entry name" value="Integrase-like_cat_sf"/>
</dbReference>
<evidence type="ECO:0000256" key="1">
    <source>
        <dbReference type="ARBA" id="ARBA00008857"/>
    </source>
</evidence>
<comment type="similarity">
    <text evidence="1">Belongs to the 'phage' integrase family.</text>
</comment>
<accession>A0A0W7WEP5</accession>
<dbReference type="OrthoDB" id="6388170at2"/>
<evidence type="ECO:0000259" key="5">
    <source>
        <dbReference type="PROSITE" id="PS51898"/>
    </source>
</evidence>
<dbReference type="AlphaFoldDB" id="A0A0W7WEP5"/>
<evidence type="ECO:0000256" key="4">
    <source>
        <dbReference type="ARBA" id="ARBA00023172"/>
    </source>
</evidence>
<reference evidence="6 7" key="1">
    <citation type="submission" date="2015-12" db="EMBL/GenBank/DDBJ databases">
        <authorList>
            <person name="Shamseldin A."/>
            <person name="Moawad H."/>
            <person name="Abd El-Rahim W.M."/>
            <person name="Sadowsky M.J."/>
        </authorList>
    </citation>
    <scope>NUCLEOTIDE SEQUENCE [LARGE SCALE GENOMIC DNA]</scope>
    <source>
        <strain evidence="6 7">SJ5A-1</strain>
    </source>
</reference>
<dbReference type="EMBL" id="LPXO01000018">
    <property type="protein sequence ID" value="KUF09037.1"/>
    <property type="molecule type" value="Genomic_DNA"/>
</dbReference>
<evidence type="ECO:0000256" key="3">
    <source>
        <dbReference type="ARBA" id="ARBA00023125"/>
    </source>
</evidence>
<dbReference type="PANTHER" id="PTHR30349:SF41">
    <property type="entry name" value="INTEGRASE_RECOMBINASE PROTEIN MJ0367-RELATED"/>
    <property type="match status" value="1"/>
</dbReference>
<dbReference type="Proteomes" id="UP000054396">
    <property type="component" value="Unassembled WGS sequence"/>
</dbReference>
<dbReference type="GO" id="GO:0003677">
    <property type="term" value="F:DNA binding"/>
    <property type="evidence" value="ECO:0007669"/>
    <property type="project" value="UniProtKB-KW"/>
</dbReference>
<gene>
    <name evidence="6" type="ORF">AVJ23_19775</name>
</gene>
<dbReference type="RefSeq" id="WP_058863963.1">
    <property type="nucleotide sequence ID" value="NZ_LPXO01000018.1"/>
</dbReference>
<keyword evidence="7" id="KW-1185">Reference proteome</keyword>
<dbReference type="SUPFAM" id="SSF56349">
    <property type="entry name" value="DNA breaking-rejoining enzymes"/>
    <property type="match status" value="1"/>
</dbReference>
<dbReference type="InterPro" id="IPR011010">
    <property type="entry name" value="DNA_brk_join_enz"/>
</dbReference>